<organism evidence="3 4">
    <name type="scientific">Sphingosinicella soli</name>
    <dbReference type="NCBI Taxonomy" id="333708"/>
    <lineage>
        <taxon>Bacteria</taxon>
        <taxon>Pseudomonadati</taxon>
        <taxon>Pseudomonadota</taxon>
        <taxon>Alphaproteobacteria</taxon>
        <taxon>Sphingomonadales</taxon>
        <taxon>Sphingosinicellaceae</taxon>
        <taxon>Sphingosinicella</taxon>
    </lineage>
</organism>
<dbReference type="Proteomes" id="UP000566324">
    <property type="component" value="Unassembled WGS sequence"/>
</dbReference>
<proteinExistence type="predicted"/>
<evidence type="ECO:0000313" key="4">
    <source>
        <dbReference type="Proteomes" id="UP000566324"/>
    </source>
</evidence>
<sequence length="544" mass="57382">MRIALALAVFLAAGVAEARTVIINANGYTLDDIGRLERFGGLIVGDDGRVERLLKPGETADGNVVDAGGRTLLPGLIDAHGHVMGLGFLALQIDLSDTTSIDQALAKIASYAAANPEREWIVGGGWNQVSWGLDRFPTAEELDLAVADRPVWLSRVDGHAGWANAAALKASGITAKTTDPAGGRIERDADGKPTGVLIDTAMALVEKKLPPPTVAENTAALETALRIMASVGLTGVRDAGIDAATWALYEQFAKDGKLSARISAMAAGMDALRAIAPKGPTGWLYEDRLAANAVKLMVDGALGSRGAAMIEPYSDDPENSGLTMLDGAKLRNTIASASMRGFQVNIHAIGDKANREALNAFADIQKMGQPLVRPGIEHAQIIAAEDIPRFAKLGVIASIQPTHATSDKAMAEERVGPERIKGGYAWKTLVNSGARIAGGSDFPVEPANPFYGLHAAVTRQDRDGAPPKGWYANEALTLQQALAAFTTGAAFAGQHESAVGTLTPGKWADFILIDGDIFKMPAGDIWKVKVLETWLAGERVYTRD</sequence>
<dbReference type="AlphaFoldDB" id="A0A7W7B1B5"/>
<evidence type="ECO:0000256" key="1">
    <source>
        <dbReference type="SAM" id="SignalP"/>
    </source>
</evidence>
<dbReference type="SUPFAM" id="SSF51338">
    <property type="entry name" value="Composite domain of metallo-dependent hydrolases"/>
    <property type="match status" value="1"/>
</dbReference>
<keyword evidence="4" id="KW-1185">Reference proteome</keyword>
<dbReference type="PANTHER" id="PTHR22642">
    <property type="entry name" value="IMIDAZOLONEPROPIONASE"/>
    <property type="match status" value="1"/>
</dbReference>
<dbReference type="GO" id="GO:0016810">
    <property type="term" value="F:hydrolase activity, acting on carbon-nitrogen (but not peptide) bonds"/>
    <property type="evidence" value="ECO:0007669"/>
    <property type="project" value="InterPro"/>
</dbReference>
<dbReference type="InterPro" id="IPR033932">
    <property type="entry name" value="YtcJ-like"/>
</dbReference>
<name>A0A7W7B1B5_9SPHN</name>
<feature type="chain" id="PRO_5030578551" description="Amidohydrolase 3 domain-containing protein" evidence="1">
    <location>
        <begin position="19"/>
        <end position="544"/>
    </location>
</feature>
<dbReference type="Pfam" id="PF07969">
    <property type="entry name" value="Amidohydro_3"/>
    <property type="match status" value="1"/>
</dbReference>
<dbReference type="SUPFAM" id="SSF51556">
    <property type="entry name" value="Metallo-dependent hydrolases"/>
    <property type="match status" value="1"/>
</dbReference>
<dbReference type="EMBL" id="JACHNZ010000006">
    <property type="protein sequence ID" value="MBB4631188.1"/>
    <property type="molecule type" value="Genomic_DNA"/>
</dbReference>
<dbReference type="InterPro" id="IPR011059">
    <property type="entry name" value="Metal-dep_hydrolase_composite"/>
</dbReference>
<dbReference type="Gene3D" id="2.30.40.10">
    <property type="entry name" value="Urease, subunit C, domain 1"/>
    <property type="match status" value="1"/>
</dbReference>
<dbReference type="Gene3D" id="3.10.310.70">
    <property type="match status" value="1"/>
</dbReference>
<dbReference type="InterPro" id="IPR032466">
    <property type="entry name" value="Metal_Hydrolase"/>
</dbReference>
<evidence type="ECO:0000313" key="3">
    <source>
        <dbReference type="EMBL" id="MBB4631188.1"/>
    </source>
</evidence>
<dbReference type="RefSeq" id="WP_184065404.1">
    <property type="nucleotide sequence ID" value="NZ_JACHNZ010000006.1"/>
</dbReference>
<comment type="caution">
    <text evidence="3">The sequence shown here is derived from an EMBL/GenBank/DDBJ whole genome shotgun (WGS) entry which is preliminary data.</text>
</comment>
<dbReference type="CDD" id="cd01300">
    <property type="entry name" value="YtcJ_like"/>
    <property type="match status" value="1"/>
</dbReference>
<protein>
    <recommendedName>
        <fullName evidence="2">Amidohydrolase 3 domain-containing protein</fullName>
    </recommendedName>
</protein>
<dbReference type="Gene3D" id="3.20.20.140">
    <property type="entry name" value="Metal-dependent hydrolases"/>
    <property type="match status" value="1"/>
</dbReference>
<evidence type="ECO:0000259" key="2">
    <source>
        <dbReference type="Pfam" id="PF07969"/>
    </source>
</evidence>
<keyword evidence="1" id="KW-0732">Signal</keyword>
<accession>A0A7W7B1B5</accession>
<dbReference type="PANTHER" id="PTHR22642:SF2">
    <property type="entry name" value="PROTEIN LONG AFTER FAR-RED 3"/>
    <property type="match status" value="1"/>
</dbReference>
<gene>
    <name evidence="3" type="ORF">GGQ98_000795</name>
</gene>
<feature type="domain" description="Amidohydrolase 3" evidence="2">
    <location>
        <begin position="64"/>
        <end position="541"/>
    </location>
</feature>
<reference evidence="3 4" key="1">
    <citation type="submission" date="2020-08" db="EMBL/GenBank/DDBJ databases">
        <title>Genomic Encyclopedia of Type Strains, Phase IV (KMG-IV): sequencing the most valuable type-strain genomes for metagenomic binning, comparative biology and taxonomic classification.</title>
        <authorList>
            <person name="Goeker M."/>
        </authorList>
    </citation>
    <scope>NUCLEOTIDE SEQUENCE [LARGE SCALE GENOMIC DNA]</scope>
    <source>
        <strain evidence="3 4">DSM 17328</strain>
    </source>
</reference>
<feature type="signal peptide" evidence="1">
    <location>
        <begin position="1"/>
        <end position="18"/>
    </location>
</feature>
<dbReference type="InterPro" id="IPR013108">
    <property type="entry name" value="Amidohydro_3"/>
</dbReference>